<evidence type="ECO:0000313" key="2">
    <source>
        <dbReference type="Proteomes" id="UP001303046"/>
    </source>
</evidence>
<sequence>MKGGHVSKQSFEKDSIRLAKYTVSKLIEVESLEYKMTMCLTFINLKEDFAKSISSKIFSVTLENAMRGSEWDYMGVKVDG</sequence>
<gene>
    <name evidence="1" type="primary">Necator_chrII.g5303</name>
    <name evidence="1" type="ORF">RB195_017510</name>
</gene>
<evidence type="ECO:0000313" key="1">
    <source>
        <dbReference type="EMBL" id="KAK6733789.1"/>
    </source>
</evidence>
<name>A0ABR1C5K4_NECAM</name>
<dbReference type="EMBL" id="JAVFWL010000002">
    <property type="protein sequence ID" value="KAK6733789.1"/>
    <property type="molecule type" value="Genomic_DNA"/>
</dbReference>
<organism evidence="1 2">
    <name type="scientific">Necator americanus</name>
    <name type="common">Human hookworm</name>
    <dbReference type="NCBI Taxonomy" id="51031"/>
    <lineage>
        <taxon>Eukaryota</taxon>
        <taxon>Metazoa</taxon>
        <taxon>Ecdysozoa</taxon>
        <taxon>Nematoda</taxon>
        <taxon>Chromadorea</taxon>
        <taxon>Rhabditida</taxon>
        <taxon>Rhabditina</taxon>
        <taxon>Rhabditomorpha</taxon>
        <taxon>Strongyloidea</taxon>
        <taxon>Ancylostomatidae</taxon>
        <taxon>Bunostominae</taxon>
        <taxon>Necator</taxon>
    </lineage>
</organism>
<comment type="caution">
    <text evidence="1">The sequence shown here is derived from an EMBL/GenBank/DDBJ whole genome shotgun (WGS) entry which is preliminary data.</text>
</comment>
<keyword evidence="2" id="KW-1185">Reference proteome</keyword>
<proteinExistence type="predicted"/>
<reference evidence="1 2" key="1">
    <citation type="submission" date="2023-08" db="EMBL/GenBank/DDBJ databases">
        <title>A Necator americanus chromosomal reference genome.</title>
        <authorList>
            <person name="Ilik V."/>
            <person name="Petrzelkova K.J."/>
            <person name="Pardy F."/>
            <person name="Fuh T."/>
            <person name="Niatou-Singa F.S."/>
            <person name="Gouil Q."/>
            <person name="Baker L."/>
            <person name="Ritchie M.E."/>
            <person name="Jex A.R."/>
            <person name="Gazzola D."/>
            <person name="Li H."/>
            <person name="Toshio Fujiwara R."/>
            <person name="Zhan B."/>
            <person name="Aroian R.V."/>
            <person name="Pafco B."/>
            <person name="Schwarz E.M."/>
        </authorList>
    </citation>
    <scope>NUCLEOTIDE SEQUENCE [LARGE SCALE GENOMIC DNA]</scope>
    <source>
        <strain evidence="1 2">Aroian</strain>
        <tissue evidence="1">Whole animal</tissue>
    </source>
</reference>
<dbReference type="Proteomes" id="UP001303046">
    <property type="component" value="Unassembled WGS sequence"/>
</dbReference>
<protein>
    <submittedName>
        <fullName evidence="1">Uncharacterized protein</fullName>
    </submittedName>
</protein>
<accession>A0ABR1C5K4</accession>